<dbReference type="SUPFAM" id="SSF51905">
    <property type="entry name" value="FAD/NAD(P)-binding domain"/>
    <property type="match status" value="1"/>
</dbReference>
<dbReference type="Gene3D" id="3.30.560.10">
    <property type="entry name" value="Glucose Oxidase, domain 3"/>
    <property type="match status" value="1"/>
</dbReference>
<feature type="domain" description="Glucose-methanol-choline oxidoreductase N-terminal" evidence="6">
    <location>
        <begin position="329"/>
        <end position="343"/>
    </location>
</feature>
<comment type="caution">
    <text evidence="7">The sequence shown here is derived from an EMBL/GenBank/DDBJ whole genome shotgun (WGS) entry which is preliminary data.</text>
</comment>
<comment type="cofactor">
    <cofactor evidence="4">
        <name>FAD</name>
        <dbReference type="ChEBI" id="CHEBI:57692"/>
    </cofactor>
</comment>
<dbReference type="Proteomes" id="UP000283841">
    <property type="component" value="Unassembled WGS sequence"/>
</dbReference>
<evidence type="ECO:0000256" key="5">
    <source>
        <dbReference type="SAM" id="SignalP"/>
    </source>
</evidence>
<dbReference type="EMBL" id="RCNU01000001">
    <property type="protein sequence ID" value="RWQ99150.1"/>
    <property type="molecule type" value="Genomic_DNA"/>
</dbReference>
<proteinExistence type="inferred from homology"/>
<comment type="similarity">
    <text evidence="1">Belongs to the GMC oxidoreductase family.</text>
</comment>
<organism evidence="7 8">
    <name type="scientific">Byssochlamys spectabilis</name>
    <name type="common">Paecilomyces variotii</name>
    <dbReference type="NCBI Taxonomy" id="264951"/>
    <lineage>
        <taxon>Eukaryota</taxon>
        <taxon>Fungi</taxon>
        <taxon>Dikarya</taxon>
        <taxon>Ascomycota</taxon>
        <taxon>Pezizomycotina</taxon>
        <taxon>Eurotiomycetes</taxon>
        <taxon>Eurotiomycetidae</taxon>
        <taxon>Eurotiales</taxon>
        <taxon>Thermoascaceae</taxon>
        <taxon>Paecilomyces</taxon>
    </lineage>
</organism>
<evidence type="ECO:0000256" key="4">
    <source>
        <dbReference type="PIRSR" id="PIRSR000137-2"/>
    </source>
</evidence>
<sequence>MRGISQLCLLSAATVVSAQLNLNLLDYGQLGPLLGSSFGLPGTNATFDYVVVGGGNAGLTIASRLAMNGSASVAVVEAGGFYELDNSNLTVIPGSATYFTGSDPNNFQPLIDWGFNTVPQKYSANRVVHYARGKTLGGSSARNYMLYQRATVDSLQRWADEVDDQSYTFDNLLPYYKKSCHYTGPNKALYYNSSNTQDPDAFSSSGGPLEVSFSNFVDPFGTWARKAFINVGMKQIDGFNSGKLLGSAYATLTIKPENAHRSTSESSFLQEALNAGANINVYKNTMAQKILFDSNKTATGVHVMTAGTFGTPSVNFTLSARKEVIVSAGAFQSPQLLMVSGIGPCNNLSEFGISCISDLPGVGQNMQDHPIFGIAHRVGVNTASASINNKTLAAQSVQLYLNNATGPLSIFGPGYYGWEKLPQPYRSYMSNGSIKALSTFPADWPEIEWLPVAAYNGYNLNKQTADPHDGHNYATVNTALVAPLSRGTVTLAGPDMNTPPIIDPKWLSHPADLDLAVQSFKRQRQVWDELAKLGIADPEEAFPGSNYTTDAQIKDIIGQSMTTVYHASCTCKMGSKNDTNAVLDSSARVYGVQNLRVVDASSFPFLPPGHPQSLIYGLAEKIAEDILSG</sequence>
<dbReference type="InterPro" id="IPR036188">
    <property type="entry name" value="FAD/NAD-bd_sf"/>
</dbReference>
<dbReference type="AlphaFoldDB" id="A0A443I4Y6"/>
<protein>
    <submittedName>
        <fullName evidence="7">Putative GMC oxidoreductase</fullName>
    </submittedName>
</protein>
<dbReference type="GO" id="GO:0044550">
    <property type="term" value="P:secondary metabolite biosynthetic process"/>
    <property type="evidence" value="ECO:0007669"/>
    <property type="project" value="TreeGrafter"/>
</dbReference>
<feature type="active site" description="Proton acceptor" evidence="3">
    <location>
        <position position="610"/>
    </location>
</feature>
<accession>A0A443I4Y6</accession>
<evidence type="ECO:0000259" key="6">
    <source>
        <dbReference type="PROSITE" id="PS00624"/>
    </source>
</evidence>
<keyword evidence="5" id="KW-0732">Signal</keyword>
<dbReference type="InterPro" id="IPR000172">
    <property type="entry name" value="GMC_OxRdtase_N"/>
</dbReference>
<keyword evidence="4" id="KW-0274">FAD</keyword>
<dbReference type="GO" id="GO:0050660">
    <property type="term" value="F:flavin adenine dinucleotide binding"/>
    <property type="evidence" value="ECO:0007669"/>
    <property type="project" value="InterPro"/>
</dbReference>
<dbReference type="GeneID" id="39594542"/>
<evidence type="ECO:0000313" key="7">
    <source>
        <dbReference type="EMBL" id="RWQ99150.1"/>
    </source>
</evidence>
<dbReference type="PANTHER" id="PTHR11552">
    <property type="entry name" value="GLUCOSE-METHANOL-CHOLINE GMC OXIDOREDUCTASE"/>
    <property type="match status" value="1"/>
</dbReference>
<keyword evidence="4" id="KW-0285">Flavoprotein</keyword>
<dbReference type="PANTHER" id="PTHR11552:SF138">
    <property type="entry name" value="DEHYDROGENASE PKFF-RELATED"/>
    <property type="match status" value="1"/>
</dbReference>
<dbReference type="InterPro" id="IPR007867">
    <property type="entry name" value="GMC_OxRtase_C"/>
</dbReference>
<evidence type="ECO:0000313" key="8">
    <source>
        <dbReference type="Proteomes" id="UP000283841"/>
    </source>
</evidence>
<dbReference type="InterPro" id="IPR012132">
    <property type="entry name" value="GMC_OxRdtase"/>
</dbReference>
<dbReference type="SUPFAM" id="SSF54373">
    <property type="entry name" value="FAD-linked reductases, C-terminal domain"/>
    <property type="match status" value="1"/>
</dbReference>
<dbReference type="RefSeq" id="XP_028488795.1">
    <property type="nucleotide sequence ID" value="XM_028625265.1"/>
</dbReference>
<dbReference type="VEuPathDB" id="FungiDB:C8Q69DRAFT_12690"/>
<gene>
    <name evidence="7" type="ORF">C8Q69DRAFT_12690</name>
</gene>
<feature type="active site" description="Proton donor" evidence="3">
    <location>
        <position position="566"/>
    </location>
</feature>
<feature type="signal peptide" evidence="5">
    <location>
        <begin position="1"/>
        <end position="18"/>
    </location>
</feature>
<dbReference type="GO" id="GO:0016614">
    <property type="term" value="F:oxidoreductase activity, acting on CH-OH group of donors"/>
    <property type="evidence" value="ECO:0007669"/>
    <property type="project" value="InterPro"/>
</dbReference>
<keyword evidence="2" id="KW-0325">Glycoprotein</keyword>
<keyword evidence="8" id="KW-1185">Reference proteome</keyword>
<name>A0A443I4Y6_BYSSP</name>
<dbReference type="PROSITE" id="PS00624">
    <property type="entry name" value="GMC_OXRED_2"/>
    <property type="match status" value="1"/>
</dbReference>
<reference evidence="7 8" key="1">
    <citation type="journal article" date="2018" name="Front. Microbiol.">
        <title>Genomic and genetic insights into a cosmopolitan fungus, Paecilomyces variotii (Eurotiales).</title>
        <authorList>
            <person name="Urquhart A.S."/>
            <person name="Mondo S.J."/>
            <person name="Makela M.R."/>
            <person name="Hane J.K."/>
            <person name="Wiebenga A."/>
            <person name="He G."/>
            <person name="Mihaltcheva S."/>
            <person name="Pangilinan J."/>
            <person name="Lipzen A."/>
            <person name="Barry K."/>
            <person name="de Vries R.P."/>
            <person name="Grigoriev I.V."/>
            <person name="Idnurm A."/>
        </authorList>
    </citation>
    <scope>NUCLEOTIDE SEQUENCE [LARGE SCALE GENOMIC DNA]</scope>
    <source>
        <strain evidence="7 8">CBS 101075</strain>
    </source>
</reference>
<dbReference type="Pfam" id="PF05199">
    <property type="entry name" value="GMC_oxred_C"/>
    <property type="match status" value="1"/>
</dbReference>
<feature type="binding site" evidence="4">
    <location>
        <begin position="611"/>
        <end position="612"/>
    </location>
    <ligand>
        <name>FAD</name>
        <dbReference type="ChEBI" id="CHEBI:57692"/>
    </ligand>
</feature>
<evidence type="ECO:0000256" key="1">
    <source>
        <dbReference type="ARBA" id="ARBA00010790"/>
    </source>
</evidence>
<dbReference type="Gene3D" id="3.50.50.60">
    <property type="entry name" value="FAD/NAD(P)-binding domain"/>
    <property type="match status" value="1"/>
</dbReference>
<feature type="chain" id="PRO_5019117328" evidence="5">
    <location>
        <begin position="19"/>
        <end position="629"/>
    </location>
</feature>
<dbReference type="Pfam" id="PF00732">
    <property type="entry name" value="GMC_oxred_N"/>
    <property type="match status" value="1"/>
</dbReference>
<evidence type="ECO:0000256" key="2">
    <source>
        <dbReference type="ARBA" id="ARBA00023180"/>
    </source>
</evidence>
<evidence type="ECO:0000256" key="3">
    <source>
        <dbReference type="PIRSR" id="PIRSR000137-1"/>
    </source>
</evidence>
<dbReference type="PIRSF" id="PIRSF000137">
    <property type="entry name" value="Alcohol_oxidase"/>
    <property type="match status" value="1"/>
</dbReference>
<dbReference type="STRING" id="264951.A0A443I4Y6"/>